<dbReference type="RefSeq" id="XP_066627813.1">
    <property type="nucleotide sequence ID" value="XM_066782001.1"/>
</dbReference>
<dbReference type="GeneID" id="92014707"/>
<dbReference type="PANTHER" id="PTHR38790:SF4">
    <property type="entry name" value="2EXR DOMAIN-CONTAINING PROTEIN"/>
    <property type="match status" value="1"/>
</dbReference>
<evidence type="ECO:0000256" key="1">
    <source>
        <dbReference type="SAM" id="MobiDB-lite"/>
    </source>
</evidence>
<feature type="region of interest" description="Disordered" evidence="1">
    <location>
        <begin position="1"/>
        <end position="114"/>
    </location>
</feature>
<feature type="compositionally biased region" description="Basic and acidic residues" evidence="1">
    <location>
        <begin position="52"/>
        <end position="77"/>
    </location>
</feature>
<dbReference type="Proteomes" id="UP001430584">
    <property type="component" value="Unassembled WGS sequence"/>
</dbReference>
<dbReference type="PANTHER" id="PTHR38790">
    <property type="entry name" value="2EXR DOMAIN-CONTAINING PROTEIN-RELATED"/>
    <property type="match status" value="1"/>
</dbReference>
<name>A0ABR3BXP6_9PEZI</name>
<proteinExistence type="predicted"/>
<reference evidence="2 3" key="1">
    <citation type="submission" date="2024-02" db="EMBL/GenBank/DDBJ databases">
        <title>De novo assembly and annotation of 12 fungi associated with fruit tree decline syndrome in Ontario, Canada.</title>
        <authorList>
            <person name="Sulman M."/>
            <person name="Ellouze W."/>
            <person name="Ilyukhin E."/>
        </authorList>
    </citation>
    <scope>NUCLEOTIDE SEQUENCE [LARGE SCALE GENOMIC DNA]</scope>
    <source>
        <strain evidence="2 3">FDS-637</strain>
    </source>
</reference>
<feature type="compositionally biased region" description="Polar residues" evidence="1">
    <location>
        <begin position="91"/>
        <end position="108"/>
    </location>
</feature>
<feature type="compositionally biased region" description="Low complexity" evidence="1">
    <location>
        <begin position="39"/>
        <end position="49"/>
    </location>
</feature>
<accession>A0ABR3BXP6</accession>
<gene>
    <name evidence="2" type="ORF">SLS55_010622</name>
</gene>
<evidence type="ECO:0000313" key="2">
    <source>
        <dbReference type="EMBL" id="KAL0253169.1"/>
    </source>
</evidence>
<evidence type="ECO:0000313" key="3">
    <source>
        <dbReference type="Proteomes" id="UP001430584"/>
    </source>
</evidence>
<sequence length="384" mass="42896">MAHHGGGVVTQSVPHHRHHHDAAQIARIWMSGPPARSDQQQQSNQQEQQAVDTKKRPAEEQDEPVKGPTRAGDRRPQAGDQTRQPPCAAQATANNQESAASDDPNQPASYRCYDQPQSPLFGKLPAELRLMVWEHALTPASQAIDRPTVAVALLETCRRAYDETKLLVYERNQVRAHLLHSPLPGDNSKVHWTRLLSAEQQARTHLNLYVQPGASSAWGWNLLRWTKKAAGGGGGGGGGFAPATLQLTVWFTSGAGWWRHHVDDIFGSVRAMRGVRRFVFELRTERDRFKEFDKRVQELRARRVALADGTVLVADPGRPIEYREGSRVMMDNVFGRPSRLPEDQQPRWIPCRDPEKDAEREMLATVLRWEVESDGSSSSASASA</sequence>
<comment type="caution">
    <text evidence="2">The sequence shown here is derived from an EMBL/GenBank/DDBJ whole genome shotgun (WGS) entry which is preliminary data.</text>
</comment>
<protein>
    <submittedName>
        <fullName evidence="2">Uncharacterized protein</fullName>
    </submittedName>
</protein>
<keyword evidence="3" id="KW-1185">Reference proteome</keyword>
<dbReference type="EMBL" id="JAJVCZ030000013">
    <property type="protein sequence ID" value="KAL0253169.1"/>
    <property type="molecule type" value="Genomic_DNA"/>
</dbReference>
<organism evidence="2 3">
    <name type="scientific">Diplodia seriata</name>
    <dbReference type="NCBI Taxonomy" id="420778"/>
    <lineage>
        <taxon>Eukaryota</taxon>
        <taxon>Fungi</taxon>
        <taxon>Dikarya</taxon>
        <taxon>Ascomycota</taxon>
        <taxon>Pezizomycotina</taxon>
        <taxon>Dothideomycetes</taxon>
        <taxon>Dothideomycetes incertae sedis</taxon>
        <taxon>Botryosphaeriales</taxon>
        <taxon>Botryosphaeriaceae</taxon>
        <taxon>Diplodia</taxon>
    </lineage>
</organism>